<keyword evidence="1" id="KW-0378">Hydrolase</keyword>
<organism evidence="3 4">
    <name type="scientific">Candidatus Woesebacteria bacterium RIFCSPLOWO2_01_FULL_44_14</name>
    <dbReference type="NCBI Taxonomy" id="1802525"/>
    <lineage>
        <taxon>Bacteria</taxon>
        <taxon>Candidatus Woeseibacteriota</taxon>
    </lineage>
</organism>
<comment type="caution">
    <text evidence="3">The sequence shown here is derived from an EMBL/GenBank/DDBJ whole genome shotgun (WGS) entry which is preliminary data.</text>
</comment>
<dbReference type="SUPFAM" id="SSF55811">
    <property type="entry name" value="Nudix"/>
    <property type="match status" value="1"/>
</dbReference>
<evidence type="ECO:0000256" key="1">
    <source>
        <dbReference type="ARBA" id="ARBA00022801"/>
    </source>
</evidence>
<feature type="domain" description="Nudix hydrolase" evidence="2">
    <location>
        <begin position="81"/>
        <end position="214"/>
    </location>
</feature>
<dbReference type="AlphaFoldDB" id="A0A1F8C1W9"/>
<dbReference type="PROSITE" id="PS51462">
    <property type="entry name" value="NUDIX"/>
    <property type="match status" value="1"/>
</dbReference>
<dbReference type="Pfam" id="PF00293">
    <property type="entry name" value="NUDIX"/>
    <property type="match status" value="1"/>
</dbReference>
<dbReference type="InterPro" id="IPR020084">
    <property type="entry name" value="NUDIX_hydrolase_CS"/>
</dbReference>
<dbReference type="Gene3D" id="3.90.79.10">
    <property type="entry name" value="Nucleoside Triphosphate Pyrophosphohydrolase"/>
    <property type="match status" value="1"/>
</dbReference>
<dbReference type="PROSITE" id="PS00893">
    <property type="entry name" value="NUDIX_BOX"/>
    <property type="match status" value="1"/>
</dbReference>
<sequence>MRQLHEIQLEILKKLLFADKLRFTDMKPDPEMENNQFTFHLDQLIEFDYIQKGPRHYSLTSKGKEYANRMDTDKTKIALQSKVSAWVCCSRQKNDQAQYLIYTRLKQPFYGCQGFLSGKVRYGEKIIDAAKRELKEETGLTGEPQIIMIKHYLVYNKNYKELLEDKFMFLCLVKNPKGKLKANNEGKFEWVGEKDLKRYVTNHFESWGAFEQQVKEIQNFDGHIALQEIDHQSEKF</sequence>
<dbReference type="STRING" id="1802525.A2975_04695"/>
<dbReference type="InterPro" id="IPR015797">
    <property type="entry name" value="NUDIX_hydrolase-like_dom_sf"/>
</dbReference>
<dbReference type="GO" id="GO:0016787">
    <property type="term" value="F:hydrolase activity"/>
    <property type="evidence" value="ECO:0007669"/>
    <property type="project" value="UniProtKB-KW"/>
</dbReference>
<protein>
    <recommendedName>
        <fullName evidence="2">Nudix hydrolase domain-containing protein</fullName>
    </recommendedName>
</protein>
<dbReference type="Proteomes" id="UP000178429">
    <property type="component" value="Unassembled WGS sequence"/>
</dbReference>
<name>A0A1F8C1W9_9BACT</name>
<dbReference type="EMBL" id="MGHL01000006">
    <property type="protein sequence ID" value="OGM70337.1"/>
    <property type="molecule type" value="Genomic_DNA"/>
</dbReference>
<dbReference type="InterPro" id="IPR000086">
    <property type="entry name" value="NUDIX_hydrolase_dom"/>
</dbReference>
<evidence type="ECO:0000313" key="3">
    <source>
        <dbReference type="EMBL" id="OGM70337.1"/>
    </source>
</evidence>
<gene>
    <name evidence="3" type="ORF">A2975_04695</name>
</gene>
<dbReference type="InterPro" id="IPR036390">
    <property type="entry name" value="WH_DNA-bd_sf"/>
</dbReference>
<accession>A0A1F8C1W9</accession>
<reference evidence="3 4" key="1">
    <citation type="journal article" date="2016" name="Nat. Commun.">
        <title>Thousands of microbial genomes shed light on interconnected biogeochemical processes in an aquifer system.</title>
        <authorList>
            <person name="Anantharaman K."/>
            <person name="Brown C.T."/>
            <person name="Hug L.A."/>
            <person name="Sharon I."/>
            <person name="Castelle C.J."/>
            <person name="Probst A.J."/>
            <person name="Thomas B.C."/>
            <person name="Singh A."/>
            <person name="Wilkins M.J."/>
            <person name="Karaoz U."/>
            <person name="Brodie E.L."/>
            <person name="Williams K.H."/>
            <person name="Hubbard S.S."/>
            <person name="Banfield J.F."/>
        </authorList>
    </citation>
    <scope>NUCLEOTIDE SEQUENCE [LARGE SCALE GENOMIC DNA]</scope>
</reference>
<dbReference type="SUPFAM" id="SSF46785">
    <property type="entry name" value="Winged helix' DNA-binding domain"/>
    <property type="match status" value="1"/>
</dbReference>
<evidence type="ECO:0000313" key="4">
    <source>
        <dbReference type="Proteomes" id="UP000178429"/>
    </source>
</evidence>
<proteinExistence type="predicted"/>
<evidence type="ECO:0000259" key="2">
    <source>
        <dbReference type="PROSITE" id="PS51462"/>
    </source>
</evidence>